<dbReference type="PANTHER" id="PTHR12521:SF0">
    <property type="entry name" value="ADP-RIBOSE GLYCOHYDROLASE OARD1"/>
    <property type="match status" value="1"/>
</dbReference>
<protein>
    <submittedName>
        <fullName evidence="3">Macro domain-containing protein</fullName>
    </submittedName>
</protein>
<dbReference type="Proteomes" id="UP001374803">
    <property type="component" value="Chromosome"/>
</dbReference>
<reference evidence="3" key="1">
    <citation type="submission" date="2021-12" db="EMBL/GenBank/DDBJ databases">
        <title>Discovery of the Pendulisporaceae a myxobacterial family with distinct sporulation behavior and unique specialized metabolism.</title>
        <authorList>
            <person name="Garcia R."/>
            <person name="Popoff A."/>
            <person name="Bader C.D."/>
            <person name="Loehr J."/>
            <person name="Walesch S."/>
            <person name="Walt C."/>
            <person name="Boldt J."/>
            <person name="Bunk B."/>
            <person name="Haeckl F.J.F.P.J."/>
            <person name="Gunesch A.P."/>
            <person name="Birkelbach J."/>
            <person name="Nuebel U."/>
            <person name="Pietschmann T."/>
            <person name="Bach T."/>
            <person name="Mueller R."/>
        </authorList>
    </citation>
    <scope>NUCLEOTIDE SEQUENCE</scope>
    <source>
        <strain evidence="3">MSr11367</strain>
    </source>
</reference>
<dbReference type="RefSeq" id="WP_394834323.1">
    <property type="nucleotide sequence ID" value="NZ_CP089929.1"/>
</dbReference>
<name>A0ABZ2L530_9BACT</name>
<dbReference type="Pfam" id="PF01661">
    <property type="entry name" value="Macro"/>
    <property type="match status" value="1"/>
</dbReference>
<comment type="catalytic activity">
    <reaction evidence="1">
        <text>an N-(ADP-alpha-D-ribosyl)-thymidine in DNA + H2O = a thymidine in DNA + ADP-D-ribose</text>
        <dbReference type="Rhea" id="RHEA:71655"/>
        <dbReference type="Rhea" id="RHEA-COMP:13556"/>
        <dbReference type="Rhea" id="RHEA-COMP:18051"/>
        <dbReference type="ChEBI" id="CHEBI:15377"/>
        <dbReference type="ChEBI" id="CHEBI:57967"/>
        <dbReference type="ChEBI" id="CHEBI:137386"/>
        <dbReference type="ChEBI" id="CHEBI:191199"/>
    </reaction>
    <physiologicalReaction direction="left-to-right" evidence="1">
        <dbReference type="Rhea" id="RHEA:71656"/>
    </physiologicalReaction>
</comment>
<evidence type="ECO:0000313" key="3">
    <source>
        <dbReference type="EMBL" id="WXB04679.1"/>
    </source>
</evidence>
<dbReference type="InterPro" id="IPR050892">
    <property type="entry name" value="ADP-ribose_metab_enzymes"/>
</dbReference>
<evidence type="ECO:0000259" key="2">
    <source>
        <dbReference type="PROSITE" id="PS51154"/>
    </source>
</evidence>
<accession>A0ABZ2L530</accession>
<dbReference type="SMART" id="SM00506">
    <property type="entry name" value="A1pp"/>
    <property type="match status" value="1"/>
</dbReference>
<dbReference type="PROSITE" id="PS51154">
    <property type="entry name" value="MACRO"/>
    <property type="match status" value="1"/>
</dbReference>
<organism evidence="3 4">
    <name type="scientific">Pendulispora rubella</name>
    <dbReference type="NCBI Taxonomy" id="2741070"/>
    <lineage>
        <taxon>Bacteria</taxon>
        <taxon>Pseudomonadati</taxon>
        <taxon>Myxococcota</taxon>
        <taxon>Myxococcia</taxon>
        <taxon>Myxococcales</taxon>
        <taxon>Sorangiineae</taxon>
        <taxon>Pendulisporaceae</taxon>
        <taxon>Pendulispora</taxon>
    </lineage>
</organism>
<dbReference type="PANTHER" id="PTHR12521">
    <property type="entry name" value="PROTEIN C6ORF130"/>
    <property type="match status" value="1"/>
</dbReference>
<sequence>MPTTFLKGDILHEASEGTGPRALAFGADCDGTMDTGIAVAVRQRWPAFAEAYRAHCAGGKFQLGDVFAWRPEGESHLIVYAMGLQSAGAKPKISTFERAALAVVSRTEADGVQRVLLPRIGAGKNGLDWVRVKRILTEISRGKAANLVVYEQFVRQAPPTPTDG</sequence>
<keyword evidence="4" id="KW-1185">Reference proteome</keyword>
<dbReference type="EMBL" id="CP089983">
    <property type="protein sequence ID" value="WXB04679.1"/>
    <property type="molecule type" value="Genomic_DNA"/>
</dbReference>
<dbReference type="Gene3D" id="3.40.220.10">
    <property type="entry name" value="Leucine Aminopeptidase, subunit E, domain 1"/>
    <property type="match status" value="1"/>
</dbReference>
<feature type="domain" description="Macro" evidence="2">
    <location>
        <begin position="1"/>
        <end position="158"/>
    </location>
</feature>
<evidence type="ECO:0000313" key="4">
    <source>
        <dbReference type="Proteomes" id="UP001374803"/>
    </source>
</evidence>
<evidence type="ECO:0000256" key="1">
    <source>
        <dbReference type="ARBA" id="ARBA00035885"/>
    </source>
</evidence>
<dbReference type="SUPFAM" id="SSF52949">
    <property type="entry name" value="Macro domain-like"/>
    <property type="match status" value="1"/>
</dbReference>
<dbReference type="InterPro" id="IPR043472">
    <property type="entry name" value="Macro_dom-like"/>
</dbReference>
<gene>
    <name evidence="3" type="ORF">LVJ94_48270</name>
</gene>
<proteinExistence type="predicted"/>
<dbReference type="InterPro" id="IPR002589">
    <property type="entry name" value="Macro_dom"/>
</dbReference>